<feature type="chain" id="PRO_5046496793" evidence="3">
    <location>
        <begin position="21"/>
        <end position="287"/>
    </location>
</feature>
<name>A0ABP0JHQ6_9DINO</name>
<keyword evidence="5" id="KW-1185">Reference proteome</keyword>
<accession>A0ABP0JHQ6</accession>
<dbReference type="Proteomes" id="UP001642464">
    <property type="component" value="Unassembled WGS sequence"/>
</dbReference>
<feature type="coiled-coil region" evidence="1">
    <location>
        <begin position="143"/>
        <end position="176"/>
    </location>
</feature>
<feature type="region of interest" description="Disordered" evidence="2">
    <location>
        <begin position="83"/>
        <end position="138"/>
    </location>
</feature>
<sequence>KVSLAVTLTLAHVHFHLTAGLFMLLNCDEHGKSLLKRIGELETYNRQINRLEEVRLLRLQHAKNKLLRRSFDEVSVLSFGCTASCGSPQQAQSPTDASNRSDASDLAAIRGTTLAPLEPRKEWSPDAKADADGGAQKLADSWQAQLHSTRAKLKNRHDQLEQLEQLQQQSSTIQEKLRHTHSMVEQATAAAAAATQRRLRDAARARVRNTLNEELRAQAAAEQLRQRTQRQAQAAQNFGCSKAAMSDVASSSKGNESDNSPGVFSLNEPVTPQSVQQIILGASAERK</sequence>
<comment type="caution">
    <text evidence="4">The sequence shown here is derived from an EMBL/GenBank/DDBJ whole genome shotgun (WGS) entry which is preliminary data.</text>
</comment>
<feature type="region of interest" description="Disordered" evidence="2">
    <location>
        <begin position="227"/>
        <end position="270"/>
    </location>
</feature>
<evidence type="ECO:0000313" key="4">
    <source>
        <dbReference type="EMBL" id="CAK9013930.1"/>
    </source>
</evidence>
<protein>
    <submittedName>
        <fullName evidence="4">Uncharacterized protein</fullName>
    </submittedName>
</protein>
<keyword evidence="1" id="KW-0175">Coiled coil</keyword>
<feature type="compositionally biased region" description="Polar residues" evidence="2">
    <location>
        <begin position="84"/>
        <end position="101"/>
    </location>
</feature>
<proteinExistence type="predicted"/>
<dbReference type="EMBL" id="CAXAMM010007347">
    <property type="protein sequence ID" value="CAK9013930.1"/>
    <property type="molecule type" value="Genomic_DNA"/>
</dbReference>
<feature type="non-terminal residue" evidence="4">
    <location>
        <position position="287"/>
    </location>
</feature>
<keyword evidence="3" id="KW-0732">Signal</keyword>
<evidence type="ECO:0000256" key="3">
    <source>
        <dbReference type="SAM" id="SignalP"/>
    </source>
</evidence>
<evidence type="ECO:0000313" key="5">
    <source>
        <dbReference type="Proteomes" id="UP001642464"/>
    </source>
</evidence>
<feature type="compositionally biased region" description="Polar residues" evidence="2">
    <location>
        <begin position="248"/>
        <end position="270"/>
    </location>
</feature>
<gene>
    <name evidence="4" type="ORF">SCF082_LOCUS12132</name>
</gene>
<evidence type="ECO:0000256" key="2">
    <source>
        <dbReference type="SAM" id="MobiDB-lite"/>
    </source>
</evidence>
<reference evidence="4 5" key="1">
    <citation type="submission" date="2024-02" db="EMBL/GenBank/DDBJ databases">
        <authorList>
            <person name="Chen Y."/>
            <person name="Shah S."/>
            <person name="Dougan E. K."/>
            <person name="Thang M."/>
            <person name="Chan C."/>
        </authorList>
    </citation>
    <scope>NUCLEOTIDE SEQUENCE [LARGE SCALE GENOMIC DNA]</scope>
</reference>
<evidence type="ECO:0000256" key="1">
    <source>
        <dbReference type="SAM" id="Coils"/>
    </source>
</evidence>
<feature type="non-terminal residue" evidence="4">
    <location>
        <position position="1"/>
    </location>
</feature>
<feature type="compositionally biased region" description="Basic and acidic residues" evidence="2">
    <location>
        <begin position="118"/>
        <end position="131"/>
    </location>
</feature>
<feature type="signal peptide" evidence="3">
    <location>
        <begin position="1"/>
        <end position="20"/>
    </location>
</feature>
<organism evidence="4 5">
    <name type="scientific">Durusdinium trenchii</name>
    <dbReference type="NCBI Taxonomy" id="1381693"/>
    <lineage>
        <taxon>Eukaryota</taxon>
        <taxon>Sar</taxon>
        <taxon>Alveolata</taxon>
        <taxon>Dinophyceae</taxon>
        <taxon>Suessiales</taxon>
        <taxon>Symbiodiniaceae</taxon>
        <taxon>Durusdinium</taxon>
    </lineage>
</organism>